<protein>
    <submittedName>
        <fullName evidence="1">Unannotated protein</fullName>
    </submittedName>
</protein>
<accession>A0A6J6ENA8</accession>
<dbReference type="EMBL" id="CAEZTS010000038">
    <property type="protein sequence ID" value="CAB4574388.1"/>
    <property type="molecule type" value="Genomic_DNA"/>
</dbReference>
<evidence type="ECO:0000313" key="1">
    <source>
        <dbReference type="EMBL" id="CAB4574388.1"/>
    </source>
</evidence>
<proteinExistence type="predicted"/>
<name>A0A6J6ENA8_9ZZZZ</name>
<dbReference type="AlphaFoldDB" id="A0A6J6ENA8"/>
<gene>
    <name evidence="1" type="ORF">UFOPK1722_00593</name>
</gene>
<sequence>MTVYSCGEIPNSSNLNFVPGEITPNAVLAPVSENGTVCLHVFGRAHVIVDVNGVLTTSD</sequence>
<reference evidence="1" key="1">
    <citation type="submission" date="2020-05" db="EMBL/GenBank/DDBJ databases">
        <authorList>
            <person name="Chiriac C."/>
            <person name="Salcher M."/>
            <person name="Ghai R."/>
            <person name="Kavagutti S V."/>
        </authorList>
    </citation>
    <scope>NUCLEOTIDE SEQUENCE</scope>
</reference>
<organism evidence="1">
    <name type="scientific">freshwater metagenome</name>
    <dbReference type="NCBI Taxonomy" id="449393"/>
    <lineage>
        <taxon>unclassified sequences</taxon>
        <taxon>metagenomes</taxon>
        <taxon>ecological metagenomes</taxon>
    </lineage>
</organism>